<proteinExistence type="inferred from homology"/>
<protein>
    <submittedName>
        <fullName evidence="3">Prolyl oligopeptidase family serine peptidase</fullName>
    </submittedName>
</protein>
<dbReference type="PANTHER" id="PTHR22946:SF12">
    <property type="entry name" value="CONIDIAL PIGMENT BIOSYNTHESIS PROTEIN AYG1 (AFU_ORTHOLOGUE AFUA_2G17550)"/>
    <property type="match status" value="1"/>
</dbReference>
<accession>A0ABV6TWD4</accession>
<dbReference type="Proteomes" id="UP001589887">
    <property type="component" value="Unassembled WGS sequence"/>
</dbReference>
<keyword evidence="4" id="KW-1185">Reference proteome</keyword>
<comment type="similarity">
    <text evidence="1">Belongs to the AB hydrolase superfamily.</text>
</comment>
<dbReference type="InterPro" id="IPR029058">
    <property type="entry name" value="AB_hydrolase_fold"/>
</dbReference>
<evidence type="ECO:0000256" key="2">
    <source>
        <dbReference type="ARBA" id="ARBA00022801"/>
    </source>
</evidence>
<gene>
    <name evidence="3" type="ORF">ACFH04_41155</name>
</gene>
<dbReference type="InterPro" id="IPR010520">
    <property type="entry name" value="FrsA-like"/>
</dbReference>
<dbReference type="Pfam" id="PF06500">
    <property type="entry name" value="FrsA-like"/>
    <property type="match status" value="1"/>
</dbReference>
<dbReference type="PANTHER" id="PTHR22946">
    <property type="entry name" value="DIENELACTONE HYDROLASE DOMAIN-CONTAINING PROTEIN-RELATED"/>
    <property type="match status" value="1"/>
</dbReference>
<dbReference type="InterPro" id="IPR050261">
    <property type="entry name" value="FrsA_esterase"/>
</dbReference>
<dbReference type="Gene3D" id="1.20.1440.110">
    <property type="entry name" value="acylaminoacyl peptidase"/>
    <property type="match status" value="1"/>
</dbReference>
<evidence type="ECO:0000313" key="4">
    <source>
        <dbReference type="Proteomes" id="UP001589887"/>
    </source>
</evidence>
<dbReference type="Gene3D" id="3.40.50.1820">
    <property type="entry name" value="alpha/beta hydrolase"/>
    <property type="match status" value="1"/>
</dbReference>
<comment type="caution">
    <text evidence="3">The sequence shown here is derived from an EMBL/GenBank/DDBJ whole genome shotgun (WGS) entry which is preliminary data.</text>
</comment>
<evidence type="ECO:0000313" key="3">
    <source>
        <dbReference type="EMBL" id="MFC0850086.1"/>
    </source>
</evidence>
<dbReference type="SUPFAM" id="SSF53474">
    <property type="entry name" value="alpha/beta-Hydrolases"/>
    <property type="match status" value="1"/>
</dbReference>
<reference evidence="3 4" key="1">
    <citation type="submission" date="2024-09" db="EMBL/GenBank/DDBJ databases">
        <authorList>
            <person name="Sun Q."/>
            <person name="Mori K."/>
        </authorList>
    </citation>
    <scope>NUCLEOTIDE SEQUENCE [LARGE SCALE GENOMIC DNA]</scope>
    <source>
        <strain evidence="3 4">JCM 4557</strain>
    </source>
</reference>
<sequence length="424" mass="46801">MMRRVYVRAYEPERCRSVQWFGGRPAVKFLFDDKAFSFQALRTAGHAACGGADLGEVLVTCEDVPDGNEAAWCRAWSATAARLHRTGDDALAAGHRVSAREALLRASNYYRAADFFRLDDRDHDRESDRLALHSRETFASAAALFDTPVVPQRIPYEGTTLPGYLFLAGPTDEPRPTVIHHGGYDSTLEELYFMVGAGALRRGYHVLAFEGPGQQSVRREQGLAFRPDWEAVVTPVVDHALTLPGVDADRLVLFGTSFGGLLGARAAAFDRRFAACVLHNGIYDFYRLPLTVIPAHLAEWVAESRDEVAGPALAVAMSHSTQLRWFLRHGMWAFGAKTPAEALRACMPYNLDGVAEHITCPTLVLDAENDVVARGEAQRVHAALRAEKDLIRFAAADGSGEHCQEGAALHFHQRVFDWLDERGI</sequence>
<dbReference type="EMBL" id="JBHMQV010000009">
    <property type="protein sequence ID" value="MFC0850086.1"/>
    <property type="molecule type" value="Genomic_DNA"/>
</dbReference>
<name>A0ABV6TWD4_9ACTN</name>
<evidence type="ECO:0000256" key="1">
    <source>
        <dbReference type="ARBA" id="ARBA00008645"/>
    </source>
</evidence>
<dbReference type="RefSeq" id="WP_394324451.1">
    <property type="nucleotide sequence ID" value="NZ_JBHMQV010000009.1"/>
</dbReference>
<keyword evidence="2" id="KW-0378">Hydrolase</keyword>
<organism evidence="3 4">
    <name type="scientific">Streptomyces noboritoensis</name>
    <dbReference type="NCBI Taxonomy" id="67337"/>
    <lineage>
        <taxon>Bacteria</taxon>
        <taxon>Bacillati</taxon>
        <taxon>Actinomycetota</taxon>
        <taxon>Actinomycetes</taxon>
        <taxon>Kitasatosporales</taxon>
        <taxon>Streptomycetaceae</taxon>
        <taxon>Streptomyces</taxon>
    </lineage>
</organism>